<dbReference type="FunFam" id="4.10.280.10:FF:000044">
    <property type="entry name" value="Basic helix-loop-helix transcription factor"/>
    <property type="match status" value="1"/>
</dbReference>
<reference evidence="10" key="2">
    <citation type="journal article" date="2018" name="BMC Genomics">
        <title>A manually annotated Actinidia chinensis var. chinensis (kiwifruit) genome highlights the challenges associated with draft genomes and gene prediction in plants.</title>
        <authorList>
            <person name="Pilkington S.M."/>
            <person name="Crowhurst R."/>
            <person name="Hilario E."/>
            <person name="Nardozza S."/>
            <person name="Fraser L."/>
            <person name="Peng Y."/>
            <person name="Gunaseelan K."/>
            <person name="Simpson R."/>
            <person name="Tahir J."/>
            <person name="Deroles S.C."/>
            <person name="Templeton K."/>
            <person name="Luo Z."/>
            <person name="Davy M."/>
            <person name="Cheng C."/>
            <person name="McNeilage M."/>
            <person name="Scaglione D."/>
            <person name="Liu Y."/>
            <person name="Zhang Q."/>
            <person name="Datson P."/>
            <person name="De Silva N."/>
            <person name="Gardiner S.E."/>
            <person name="Bassett H."/>
            <person name="Chagne D."/>
            <person name="McCallum J."/>
            <person name="Dzierzon H."/>
            <person name="Deng C."/>
            <person name="Wang Y.Y."/>
            <person name="Barron L."/>
            <person name="Manako K."/>
            <person name="Bowen J."/>
            <person name="Foster T.M."/>
            <person name="Erridge Z.A."/>
            <person name="Tiffin H."/>
            <person name="Waite C.N."/>
            <person name="Davies K.M."/>
            <person name="Grierson E.P."/>
            <person name="Laing W.A."/>
            <person name="Kirk R."/>
            <person name="Chen X."/>
            <person name="Wood M."/>
            <person name="Montefiori M."/>
            <person name="Brummell D.A."/>
            <person name="Schwinn K.E."/>
            <person name="Catanach A."/>
            <person name="Fullerton C."/>
            <person name="Li D."/>
            <person name="Meiyalaghan S."/>
            <person name="Nieuwenhuizen N."/>
            <person name="Read N."/>
            <person name="Prakash R."/>
            <person name="Hunter D."/>
            <person name="Zhang H."/>
            <person name="McKenzie M."/>
            <person name="Knabel M."/>
            <person name="Harris A."/>
            <person name="Allan A.C."/>
            <person name="Gleave A."/>
            <person name="Chen A."/>
            <person name="Janssen B.J."/>
            <person name="Plunkett B."/>
            <person name="Ampomah-Dwamena C."/>
            <person name="Voogd C."/>
            <person name="Leif D."/>
            <person name="Lafferty D."/>
            <person name="Souleyre E.J.F."/>
            <person name="Varkonyi-Gasic E."/>
            <person name="Gambi F."/>
            <person name="Hanley J."/>
            <person name="Yao J.L."/>
            <person name="Cheung J."/>
            <person name="David K.M."/>
            <person name="Warren B."/>
            <person name="Marsh K."/>
            <person name="Snowden K.C."/>
            <person name="Lin-Wang K."/>
            <person name="Brian L."/>
            <person name="Martinez-Sanchez M."/>
            <person name="Wang M."/>
            <person name="Ileperuma N."/>
            <person name="Macnee N."/>
            <person name="Campin R."/>
            <person name="McAtee P."/>
            <person name="Drummond R.S.M."/>
            <person name="Espley R.V."/>
            <person name="Ireland H.S."/>
            <person name="Wu R."/>
            <person name="Atkinson R.G."/>
            <person name="Karunairetnam S."/>
            <person name="Bulley S."/>
            <person name="Chunkath S."/>
            <person name="Hanley Z."/>
            <person name="Storey R."/>
            <person name="Thrimawithana A.H."/>
            <person name="Thomson S."/>
            <person name="David C."/>
            <person name="Testolin R."/>
            <person name="Huang H."/>
            <person name="Hellens R.P."/>
            <person name="Schaffer R.J."/>
        </authorList>
    </citation>
    <scope>NUCLEOTIDE SEQUENCE [LARGE SCALE GENOMIC DNA]</scope>
    <source>
        <strain evidence="10">cv. Red5</strain>
    </source>
</reference>
<evidence type="ECO:0000256" key="7">
    <source>
        <dbReference type="SAM" id="MobiDB-lite"/>
    </source>
</evidence>
<dbReference type="STRING" id="1590841.A0A2R6P668"/>
<evidence type="ECO:0000256" key="2">
    <source>
        <dbReference type="ARBA" id="ARBA00011738"/>
    </source>
</evidence>
<dbReference type="SMART" id="SM00353">
    <property type="entry name" value="HLH"/>
    <property type="match status" value="1"/>
</dbReference>
<gene>
    <name evidence="9" type="ORF">CEY00_Acc31739</name>
</gene>
<dbReference type="OrthoDB" id="759159at2759"/>
<keyword evidence="6" id="KW-0539">Nucleus</keyword>
<evidence type="ECO:0000256" key="1">
    <source>
        <dbReference type="ARBA" id="ARBA00004123"/>
    </source>
</evidence>
<keyword evidence="10" id="KW-1185">Reference proteome</keyword>
<comment type="subcellular location">
    <subcellularLocation>
        <location evidence="1">Nucleus</location>
    </subcellularLocation>
</comment>
<dbReference type="AlphaFoldDB" id="A0A2R6P668"/>
<comment type="caution">
    <text evidence="9">The sequence shown here is derived from an EMBL/GenBank/DDBJ whole genome shotgun (WGS) entry which is preliminary data.</text>
</comment>
<evidence type="ECO:0000256" key="4">
    <source>
        <dbReference type="ARBA" id="ARBA00023125"/>
    </source>
</evidence>
<evidence type="ECO:0000313" key="9">
    <source>
        <dbReference type="EMBL" id="PSR86103.1"/>
    </source>
</evidence>
<keyword evidence="5" id="KW-0804">Transcription</keyword>
<dbReference type="InterPro" id="IPR045843">
    <property type="entry name" value="IND-like"/>
</dbReference>
<dbReference type="FunCoup" id="A0A2R6P668">
    <property type="interactions" value="4861"/>
</dbReference>
<dbReference type="SMR" id="A0A2R6P668"/>
<dbReference type="InParanoid" id="A0A2R6P668"/>
<protein>
    <submittedName>
        <fullName evidence="9">Transcription factor like</fullName>
    </submittedName>
</protein>
<dbReference type="PANTHER" id="PTHR16223:SF200">
    <property type="entry name" value="TRANSCRIPTION FACTOR UNE12-RELATED"/>
    <property type="match status" value="1"/>
</dbReference>
<evidence type="ECO:0000256" key="6">
    <source>
        <dbReference type="ARBA" id="ARBA00023242"/>
    </source>
</evidence>
<organism evidence="9 10">
    <name type="scientific">Actinidia chinensis var. chinensis</name>
    <name type="common">Chinese soft-hair kiwi</name>
    <dbReference type="NCBI Taxonomy" id="1590841"/>
    <lineage>
        <taxon>Eukaryota</taxon>
        <taxon>Viridiplantae</taxon>
        <taxon>Streptophyta</taxon>
        <taxon>Embryophyta</taxon>
        <taxon>Tracheophyta</taxon>
        <taxon>Spermatophyta</taxon>
        <taxon>Magnoliopsida</taxon>
        <taxon>eudicotyledons</taxon>
        <taxon>Gunneridae</taxon>
        <taxon>Pentapetalae</taxon>
        <taxon>asterids</taxon>
        <taxon>Ericales</taxon>
        <taxon>Actinidiaceae</taxon>
        <taxon>Actinidia</taxon>
    </lineage>
</organism>
<dbReference type="Gene3D" id="4.10.280.10">
    <property type="entry name" value="Helix-loop-helix DNA-binding domain"/>
    <property type="match status" value="1"/>
</dbReference>
<dbReference type="InterPro" id="IPR011598">
    <property type="entry name" value="bHLH_dom"/>
</dbReference>
<keyword evidence="3" id="KW-0805">Transcription regulation</keyword>
<dbReference type="GO" id="GO:0000981">
    <property type="term" value="F:DNA-binding transcription factor activity, RNA polymerase II-specific"/>
    <property type="evidence" value="ECO:0007669"/>
    <property type="project" value="TreeGrafter"/>
</dbReference>
<dbReference type="OMA" id="FHGPPVF"/>
<reference evidence="9 10" key="1">
    <citation type="submission" date="2017-07" db="EMBL/GenBank/DDBJ databases">
        <title>An improved, manually edited Actinidia chinensis var. chinensis (kiwifruit) genome highlights the challenges associated with draft genomes and gene prediction in plants.</title>
        <authorList>
            <person name="Pilkington S."/>
            <person name="Crowhurst R."/>
            <person name="Hilario E."/>
            <person name="Nardozza S."/>
            <person name="Fraser L."/>
            <person name="Peng Y."/>
            <person name="Gunaseelan K."/>
            <person name="Simpson R."/>
            <person name="Tahir J."/>
            <person name="Deroles S."/>
            <person name="Templeton K."/>
            <person name="Luo Z."/>
            <person name="Davy M."/>
            <person name="Cheng C."/>
            <person name="Mcneilage M."/>
            <person name="Scaglione D."/>
            <person name="Liu Y."/>
            <person name="Zhang Q."/>
            <person name="Datson P."/>
            <person name="De Silva N."/>
            <person name="Gardiner S."/>
            <person name="Bassett H."/>
            <person name="Chagne D."/>
            <person name="Mccallum J."/>
            <person name="Dzierzon H."/>
            <person name="Deng C."/>
            <person name="Wang Y.-Y."/>
            <person name="Barron N."/>
            <person name="Manako K."/>
            <person name="Bowen J."/>
            <person name="Foster T."/>
            <person name="Erridge Z."/>
            <person name="Tiffin H."/>
            <person name="Waite C."/>
            <person name="Davies K."/>
            <person name="Grierson E."/>
            <person name="Laing W."/>
            <person name="Kirk R."/>
            <person name="Chen X."/>
            <person name="Wood M."/>
            <person name="Montefiori M."/>
            <person name="Brummell D."/>
            <person name="Schwinn K."/>
            <person name="Catanach A."/>
            <person name="Fullerton C."/>
            <person name="Li D."/>
            <person name="Meiyalaghan S."/>
            <person name="Nieuwenhuizen N."/>
            <person name="Read N."/>
            <person name="Prakash R."/>
            <person name="Hunter D."/>
            <person name="Zhang H."/>
            <person name="Mckenzie M."/>
            <person name="Knabel M."/>
            <person name="Harris A."/>
            <person name="Allan A."/>
            <person name="Chen A."/>
            <person name="Janssen B."/>
            <person name="Plunkett B."/>
            <person name="Dwamena C."/>
            <person name="Voogd C."/>
            <person name="Leif D."/>
            <person name="Lafferty D."/>
            <person name="Souleyre E."/>
            <person name="Varkonyi-Gasic E."/>
            <person name="Gambi F."/>
            <person name="Hanley J."/>
            <person name="Yao J.-L."/>
            <person name="Cheung J."/>
            <person name="David K."/>
            <person name="Warren B."/>
            <person name="Marsh K."/>
            <person name="Snowden K."/>
            <person name="Lin-Wang K."/>
            <person name="Brian L."/>
            <person name="Martinez-Sanchez M."/>
            <person name="Wang M."/>
            <person name="Ileperuma N."/>
            <person name="Macnee N."/>
            <person name="Campin R."/>
            <person name="Mcatee P."/>
            <person name="Drummond R."/>
            <person name="Espley R."/>
            <person name="Ireland H."/>
            <person name="Wu R."/>
            <person name="Atkinson R."/>
            <person name="Karunairetnam S."/>
            <person name="Bulley S."/>
            <person name="Chunkath S."/>
            <person name="Hanley Z."/>
            <person name="Storey R."/>
            <person name="Thrimawithana A."/>
            <person name="Thomson S."/>
            <person name="David C."/>
            <person name="Testolin R."/>
        </authorList>
    </citation>
    <scope>NUCLEOTIDE SEQUENCE [LARGE SCALE GENOMIC DNA]</scope>
    <source>
        <strain evidence="10">cv. Red5</strain>
        <tissue evidence="9">Young leaf</tissue>
    </source>
</reference>
<feature type="domain" description="BHLH" evidence="8">
    <location>
        <begin position="131"/>
        <end position="180"/>
    </location>
</feature>
<dbReference type="PANTHER" id="PTHR16223">
    <property type="entry name" value="TRANSCRIPTION FACTOR BHLH83-RELATED"/>
    <property type="match status" value="1"/>
</dbReference>
<keyword evidence="4" id="KW-0238">DNA-binding</keyword>
<dbReference type="GO" id="GO:0000978">
    <property type="term" value="F:RNA polymerase II cis-regulatory region sequence-specific DNA binding"/>
    <property type="evidence" value="ECO:0007669"/>
    <property type="project" value="TreeGrafter"/>
</dbReference>
<proteinExistence type="predicted"/>
<sequence>MANNPSDGPPDDFLDQILGFSTHAAATAENNLAGNDAILAATAVPMMLQLSSGNGSDHLGRGGGDGGFHGAGFPLGLSLDQGKRIREDVVDGRASSSSVKNAFPGQPMSSTVAVVPHQAAIRPRVRARRGQATDPHSIAERLRRERIAKRIRALQELVPSVNKTDRAAMLDEIVDYVKFLRLQVKVLSMSRLGGAGAVVPLVTDIPISSVEEEGSEGGRNQPAWEKWSNDGTERQVAKLMEENVGAAMQLLQSKALCIMPISLASAIYHAQPLETATIIKSEAQPPS</sequence>
<name>A0A2R6P668_ACTCC</name>
<evidence type="ECO:0000256" key="5">
    <source>
        <dbReference type="ARBA" id="ARBA00023163"/>
    </source>
</evidence>
<dbReference type="SUPFAM" id="SSF47459">
    <property type="entry name" value="HLH, helix-loop-helix DNA-binding domain"/>
    <property type="match status" value="1"/>
</dbReference>
<dbReference type="PROSITE" id="PS50888">
    <property type="entry name" value="BHLH"/>
    <property type="match status" value="1"/>
</dbReference>
<evidence type="ECO:0000259" key="8">
    <source>
        <dbReference type="PROSITE" id="PS50888"/>
    </source>
</evidence>
<dbReference type="Proteomes" id="UP000241394">
    <property type="component" value="Chromosome LG28"/>
</dbReference>
<feature type="region of interest" description="Disordered" evidence="7">
    <location>
        <begin position="210"/>
        <end position="230"/>
    </location>
</feature>
<dbReference type="GO" id="GO:0005634">
    <property type="term" value="C:nucleus"/>
    <property type="evidence" value="ECO:0007669"/>
    <property type="project" value="UniProtKB-SubCell"/>
</dbReference>
<comment type="subunit">
    <text evidence="2">Homodimer.</text>
</comment>
<accession>A0A2R6P668</accession>
<dbReference type="Gramene" id="PSR86103">
    <property type="protein sequence ID" value="PSR86103"/>
    <property type="gene ID" value="CEY00_Acc31739"/>
</dbReference>
<dbReference type="EMBL" id="NKQK01000028">
    <property type="protein sequence ID" value="PSR86103.1"/>
    <property type="molecule type" value="Genomic_DNA"/>
</dbReference>
<dbReference type="Pfam" id="PF00010">
    <property type="entry name" value="HLH"/>
    <property type="match status" value="1"/>
</dbReference>
<dbReference type="GO" id="GO:0046983">
    <property type="term" value="F:protein dimerization activity"/>
    <property type="evidence" value="ECO:0007669"/>
    <property type="project" value="InterPro"/>
</dbReference>
<dbReference type="InterPro" id="IPR036638">
    <property type="entry name" value="HLH_DNA-bd_sf"/>
</dbReference>
<evidence type="ECO:0000256" key="3">
    <source>
        <dbReference type="ARBA" id="ARBA00023015"/>
    </source>
</evidence>
<evidence type="ECO:0000313" key="10">
    <source>
        <dbReference type="Proteomes" id="UP000241394"/>
    </source>
</evidence>